<organism evidence="13 14">
    <name type="scientific">Macrostomum lignano</name>
    <dbReference type="NCBI Taxonomy" id="282301"/>
    <lineage>
        <taxon>Eukaryota</taxon>
        <taxon>Metazoa</taxon>
        <taxon>Spiralia</taxon>
        <taxon>Lophotrochozoa</taxon>
        <taxon>Platyhelminthes</taxon>
        <taxon>Rhabditophora</taxon>
        <taxon>Macrostomorpha</taxon>
        <taxon>Macrostomida</taxon>
        <taxon>Macrostomidae</taxon>
        <taxon>Macrostomum</taxon>
    </lineage>
</organism>
<dbReference type="Pfam" id="PF00521">
    <property type="entry name" value="DNA_topoisoIV"/>
    <property type="match status" value="1"/>
</dbReference>
<feature type="region of interest" description="Disordered" evidence="10">
    <location>
        <begin position="526"/>
        <end position="545"/>
    </location>
</feature>
<comment type="cofactor">
    <cofactor evidence="2">
        <name>Mg(2+)</name>
        <dbReference type="ChEBI" id="CHEBI:18420"/>
    </cofactor>
</comment>
<evidence type="ECO:0000313" key="14">
    <source>
        <dbReference type="WBParaSite" id="maker-unitig_27616-snap-gene-0.2-mRNA-1"/>
    </source>
</evidence>
<comment type="catalytic activity">
    <reaction evidence="1">
        <text>ATP-dependent breakage, passage and rejoining of double-stranded DNA.</text>
        <dbReference type="EC" id="5.6.2.2"/>
    </reaction>
</comment>
<dbReference type="AlphaFoldDB" id="A0A1I8FBP6"/>
<dbReference type="GO" id="GO:0000712">
    <property type="term" value="P:resolution of meiotic recombination intermediates"/>
    <property type="evidence" value="ECO:0007669"/>
    <property type="project" value="TreeGrafter"/>
</dbReference>
<evidence type="ECO:0000256" key="4">
    <source>
        <dbReference type="ARBA" id="ARBA00022741"/>
    </source>
</evidence>
<name>A0A1I8FBP6_9PLAT</name>
<dbReference type="Gene3D" id="3.40.50.1000">
    <property type="entry name" value="HAD superfamily/HAD-like"/>
    <property type="match status" value="1"/>
</dbReference>
<dbReference type="SUPFAM" id="SSF56784">
    <property type="entry name" value="HAD-like"/>
    <property type="match status" value="1"/>
</dbReference>
<feature type="compositionally biased region" description="Basic residues" evidence="10">
    <location>
        <begin position="593"/>
        <end position="602"/>
    </location>
</feature>
<dbReference type="InterPro" id="IPR023214">
    <property type="entry name" value="HAD_sf"/>
</dbReference>
<dbReference type="GO" id="GO:0003677">
    <property type="term" value="F:DNA binding"/>
    <property type="evidence" value="ECO:0007669"/>
    <property type="project" value="UniProtKB-UniRule"/>
</dbReference>
<dbReference type="GO" id="GO:0000819">
    <property type="term" value="P:sister chromatid segregation"/>
    <property type="evidence" value="ECO:0007669"/>
    <property type="project" value="TreeGrafter"/>
</dbReference>
<feature type="region of interest" description="Disordered" evidence="10">
    <location>
        <begin position="571"/>
        <end position="644"/>
    </location>
</feature>
<keyword evidence="13" id="KW-1185">Reference proteome</keyword>
<dbReference type="PANTHER" id="PTHR10169:SF38">
    <property type="entry name" value="DNA TOPOISOMERASE 2"/>
    <property type="match status" value="1"/>
</dbReference>
<comment type="caution">
    <text evidence="9">Lacks conserved residue(s) required for the propagation of feature annotation.</text>
</comment>
<feature type="compositionally biased region" description="Basic and acidic residues" evidence="10">
    <location>
        <begin position="472"/>
        <end position="486"/>
    </location>
</feature>
<evidence type="ECO:0000256" key="8">
    <source>
        <dbReference type="ARBA" id="ARBA00023235"/>
    </source>
</evidence>
<evidence type="ECO:0000259" key="11">
    <source>
        <dbReference type="PROSITE" id="PS50969"/>
    </source>
</evidence>
<feature type="domain" description="Topo IIA-type catalytic" evidence="12">
    <location>
        <begin position="33"/>
        <end position="260"/>
    </location>
</feature>
<dbReference type="PROSITE" id="PS52040">
    <property type="entry name" value="TOPO_IIA"/>
    <property type="match status" value="1"/>
</dbReference>
<dbReference type="Pfam" id="PF03031">
    <property type="entry name" value="NIF"/>
    <property type="match status" value="1"/>
</dbReference>
<keyword evidence="4" id="KW-0547">Nucleotide-binding</keyword>
<keyword evidence="8" id="KW-0413">Isomerase</keyword>
<feature type="compositionally biased region" description="Polar residues" evidence="10">
    <location>
        <begin position="748"/>
        <end position="760"/>
    </location>
</feature>
<sequence length="803" mass="86906">KSSTNRRKCRAKLLRFHPSRAGPILSSDNRRSIPALMDGLKPSQSEGIVHLFQAPPNASQSECPSWLASVAELTAYRHGDGALFNTIVGTGAEFPGSNNINFVSAWRSVRLQIARRKDAALPGIFTPACLRWPRLIFHPDDDALLNYRMEDGERVETCVSYSPVVPLAVVNGAEGIGTGWNTSIPNHSLADVMANLRHMLREAAQREPLPMLPAFAVTPAARSAMPDGRRFVSYGRLLAYANTGIFEITELPVRVWSEPYGCSLASLAESVNNYCSDWRVRFLVKLDPSQLARANRMGLYRYFRLSSRFSPDPWCWQIAETGCADGQRHHARLLRPPAGHVQAPTRLSTRRTLRFSPVAKQPSSIRLDVAEGRLNLSGFTGRSDTKPAIVGRRVRARSCPGRRDSKCRRFQRRRRIRLSAPDARVVADSGASAAIEMKPPAGCANWPRLTPATAWLEDLNALESRAATCTKEEAKQLGGGGEREDGCETEAAVRPSARPRPGSHQATGGAHAPLCHLPCDLQKQQLARSGQQAAASWTKPGSPAVPASLPRASFGRLASLATAANITAPAPADKECRRADSGESSDDGGLRGGGRRGRRLKPRPSVPTTEPATRAAPIAEPTSAATSRGAAGQPPAHPGAAEKDRAGLRDAPWLLDLDETLVHSSLFEVVLFTASIRDYADALLDILDPESASSGAAGLSARLFREHCVSVQGNYIKDLSILDRDMSATVIVDNSPQAFAFIALSNASPSRRGTQTPRIGSSSSCYPSSSSLLDTDVRTVISQKFRLHERVSAAPALQPLELW</sequence>
<dbReference type="InterPro" id="IPR036412">
    <property type="entry name" value="HAD-like_sf"/>
</dbReference>
<feature type="domain" description="FCP1 homology" evidence="11">
    <location>
        <begin position="610"/>
        <end position="776"/>
    </location>
</feature>
<dbReference type="WBParaSite" id="maker-unitig_27616-snap-gene-0.2-mRNA-1">
    <property type="protein sequence ID" value="maker-unitig_27616-snap-gene-0.2-mRNA-1"/>
    <property type="gene ID" value="maker-unitig_27616-snap-gene-0.2"/>
</dbReference>
<dbReference type="PROSITE" id="PS50969">
    <property type="entry name" value="FCP1"/>
    <property type="match status" value="1"/>
</dbReference>
<dbReference type="GO" id="GO:0005524">
    <property type="term" value="F:ATP binding"/>
    <property type="evidence" value="ECO:0007669"/>
    <property type="project" value="UniProtKB-KW"/>
</dbReference>
<dbReference type="SUPFAM" id="SSF56719">
    <property type="entry name" value="Type II DNA topoisomerase"/>
    <property type="match status" value="1"/>
</dbReference>
<keyword evidence="5" id="KW-0067">ATP-binding</keyword>
<feature type="region of interest" description="Disordered" evidence="10">
    <location>
        <begin position="472"/>
        <end position="511"/>
    </location>
</feature>
<dbReference type="PANTHER" id="PTHR10169">
    <property type="entry name" value="DNA TOPOISOMERASE/GYRASE"/>
    <property type="match status" value="1"/>
</dbReference>
<evidence type="ECO:0000256" key="9">
    <source>
        <dbReference type="PROSITE-ProRule" id="PRU01384"/>
    </source>
</evidence>
<dbReference type="InterPro" id="IPR050634">
    <property type="entry name" value="DNA_Topoisomerase_II"/>
</dbReference>
<evidence type="ECO:0000256" key="3">
    <source>
        <dbReference type="ARBA" id="ARBA00012895"/>
    </source>
</evidence>
<evidence type="ECO:0000256" key="5">
    <source>
        <dbReference type="ARBA" id="ARBA00022840"/>
    </source>
</evidence>
<dbReference type="Proteomes" id="UP000095280">
    <property type="component" value="Unplaced"/>
</dbReference>
<dbReference type="InterPro" id="IPR004274">
    <property type="entry name" value="FCP1_dom"/>
</dbReference>
<dbReference type="EC" id="5.6.2.2" evidence="3"/>
<evidence type="ECO:0000256" key="10">
    <source>
        <dbReference type="SAM" id="MobiDB-lite"/>
    </source>
</evidence>
<dbReference type="GO" id="GO:0003918">
    <property type="term" value="F:DNA topoisomerase type II (double strand cut, ATP-hydrolyzing) activity"/>
    <property type="evidence" value="ECO:0007669"/>
    <property type="project" value="UniProtKB-EC"/>
</dbReference>
<keyword evidence="7 9" id="KW-0238">DNA-binding</keyword>
<reference evidence="14" key="1">
    <citation type="submission" date="2016-11" db="UniProtKB">
        <authorList>
            <consortium name="WormBaseParasite"/>
        </authorList>
    </citation>
    <scope>IDENTIFICATION</scope>
</reference>
<dbReference type="InterPro" id="IPR013760">
    <property type="entry name" value="Topo_IIA-like_dom_sf"/>
</dbReference>
<evidence type="ECO:0000256" key="1">
    <source>
        <dbReference type="ARBA" id="ARBA00000185"/>
    </source>
</evidence>
<dbReference type="Gene3D" id="3.30.1360.40">
    <property type="match status" value="1"/>
</dbReference>
<protein>
    <recommendedName>
        <fullName evidence="3">DNA topoisomerase (ATP-hydrolyzing)</fullName>
        <ecNumber evidence="3">5.6.2.2</ecNumber>
    </recommendedName>
</protein>
<feature type="region of interest" description="Disordered" evidence="10">
    <location>
        <begin position="748"/>
        <end position="768"/>
    </location>
</feature>
<dbReference type="Gene3D" id="3.90.199.10">
    <property type="entry name" value="Topoisomerase II, domain 5"/>
    <property type="match status" value="1"/>
</dbReference>
<dbReference type="PRINTS" id="PR01158">
    <property type="entry name" value="TOPISMRASEII"/>
</dbReference>
<evidence type="ECO:0000256" key="6">
    <source>
        <dbReference type="ARBA" id="ARBA00023029"/>
    </source>
</evidence>
<dbReference type="SMART" id="SM00577">
    <property type="entry name" value="CPDc"/>
    <property type="match status" value="1"/>
</dbReference>
<evidence type="ECO:0000256" key="2">
    <source>
        <dbReference type="ARBA" id="ARBA00001946"/>
    </source>
</evidence>
<dbReference type="GO" id="GO:0005634">
    <property type="term" value="C:nucleus"/>
    <property type="evidence" value="ECO:0007669"/>
    <property type="project" value="TreeGrafter"/>
</dbReference>
<evidence type="ECO:0000256" key="7">
    <source>
        <dbReference type="ARBA" id="ARBA00023125"/>
    </source>
</evidence>
<dbReference type="InterPro" id="IPR013758">
    <property type="entry name" value="Topo_IIA_A/C_ab"/>
</dbReference>
<accession>A0A1I8FBP6</accession>
<evidence type="ECO:0000313" key="13">
    <source>
        <dbReference type="Proteomes" id="UP000095280"/>
    </source>
</evidence>
<feature type="compositionally biased region" description="Polar residues" evidence="10">
    <location>
        <begin position="526"/>
        <end position="535"/>
    </location>
</feature>
<feature type="compositionally biased region" description="Basic and acidic residues" evidence="10">
    <location>
        <begin position="572"/>
        <end position="581"/>
    </location>
</feature>
<evidence type="ECO:0000259" key="12">
    <source>
        <dbReference type="PROSITE" id="PS52040"/>
    </source>
</evidence>
<dbReference type="SMART" id="SM00434">
    <property type="entry name" value="TOP4c"/>
    <property type="match status" value="1"/>
</dbReference>
<keyword evidence="6" id="KW-0799">Topoisomerase</keyword>
<dbReference type="InterPro" id="IPR001154">
    <property type="entry name" value="TopoII_euk"/>
</dbReference>
<proteinExistence type="predicted"/>
<dbReference type="GO" id="GO:0006265">
    <property type="term" value="P:DNA topological change"/>
    <property type="evidence" value="ECO:0007669"/>
    <property type="project" value="InterPro"/>
</dbReference>
<dbReference type="InterPro" id="IPR002205">
    <property type="entry name" value="Topo_IIA_dom_A"/>
</dbReference>
<dbReference type="CDD" id="cd07521">
    <property type="entry name" value="HAD_FCP1-like"/>
    <property type="match status" value="1"/>
</dbReference>